<dbReference type="RefSeq" id="WP_147331854.1">
    <property type="nucleotide sequence ID" value="NZ_QVLU01000008.1"/>
</dbReference>
<organism evidence="11 12">
    <name type="scientific">Eisenbergiella massiliensis</name>
    <dbReference type="NCBI Taxonomy" id="1720294"/>
    <lineage>
        <taxon>Bacteria</taxon>
        <taxon>Bacillati</taxon>
        <taxon>Bacillota</taxon>
        <taxon>Clostridia</taxon>
        <taxon>Lachnospirales</taxon>
        <taxon>Lachnospiraceae</taxon>
        <taxon>Eisenbergiella</taxon>
    </lineage>
</organism>
<name>A0A3E3IY37_9FIRM</name>
<accession>A0A3E3IY37</accession>
<dbReference type="PROSITE" id="PS50893">
    <property type="entry name" value="ABC_TRANSPORTER_2"/>
    <property type="match status" value="1"/>
</dbReference>
<dbReference type="Gene3D" id="1.20.1560.10">
    <property type="entry name" value="ABC transporter type 1, transmembrane domain"/>
    <property type="match status" value="1"/>
</dbReference>
<dbReference type="InterPro" id="IPR003593">
    <property type="entry name" value="AAA+_ATPase"/>
</dbReference>
<dbReference type="GO" id="GO:0140359">
    <property type="term" value="F:ABC-type transporter activity"/>
    <property type="evidence" value="ECO:0007669"/>
    <property type="project" value="InterPro"/>
</dbReference>
<gene>
    <name evidence="11" type="ORF">DWY69_11135</name>
</gene>
<dbReference type="EMBL" id="QVLU01000008">
    <property type="protein sequence ID" value="RGE72009.1"/>
    <property type="molecule type" value="Genomic_DNA"/>
</dbReference>
<evidence type="ECO:0000313" key="12">
    <source>
        <dbReference type="Proteomes" id="UP000261166"/>
    </source>
</evidence>
<feature type="non-terminal residue" evidence="11">
    <location>
        <position position="1"/>
    </location>
</feature>
<evidence type="ECO:0000259" key="10">
    <source>
        <dbReference type="PROSITE" id="PS50929"/>
    </source>
</evidence>
<comment type="caution">
    <text evidence="11">The sequence shown here is derived from an EMBL/GenBank/DDBJ whole genome shotgun (WGS) entry which is preliminary data.</text>
</comment>
<keyword evidence="5 11" id="KW-0067">ATP-binding</keyword>
<dbReference type="SMART" id="SM00382">
    <property type="entry name" value="AAA"/>
    <property type="match status" value="1"/>
</dbReference>
<dbReference type="AlphaFoldDB" id="A0A3E3IY37"/>
<feature type="domain" description="ABC transmembrane type-1" evidence="10">
    <location>
        <begin position="18"/>
        <end position="122"/>
    </location>
</feature>
<keyword evidence="4" id="KW-0547">Nucleotide-binding</keyword>
<dbReference type="PROSITE" id="PS00211">
    <property type="entry name" value="ABC_TRANSPORTER_1"/>
    <property type="match status" value="1"/>
</dbReference>
<evidence type="ECO:0000256" key="4">
    <source>
        <dbReference type="ARBA" id="ARBA00022741"/>
    </source>
</evidence>
<dbReference type="SUPFAM" id="SSF90123">
    <property type="entry name" value="ABC transporter transmembrane region"/>
    <property type="match status" value="1"/>
</dbReference>
<sequence>RTVLRGGVGSNASLLPDIAESINGIRVTQSFVREKENSGIFNRLSDGYRQSWMRAVRFNFMMGPTVDVISAVTTAFLYVAIVDMAMSGGTASVGVLVAFTGYISRFWSPITTLANFYNSLLTAISYLERIFETIDEPVAVKDAPGAVEMPPIIGKVTFDHVSFSYEESIKTLDDVSFTAMPGESFAIVGPTGAGKTTIVNLLSRFYNIGSGTVYIDDTDISKVTLHSLRTQMGVMMQDSFIFSGTIMDNIRYGNRTATDDEVILAAKTVCAHDFIMQMEDGYYTQVNERGSRLSAGQRQLISFARALLADPKILILDEATSSIDTETEIILQKGLNELLKGRTSFIIAHRLSTIQNCTRILYVDKGKIQESGSHEELLLNKGPYYNLFMSQYSFMKDKAVQ</sequence>
<dbReference type="GO" id="GO:0005886">
    <property type="term" value="C:plasma membrane"/>
    <property type="evidence" value="ECO:0007669"/>
    <property type="project" value="UniProtKB-SubCell"/>
</dbReference>
<dbReference type="SUPFAM" id="SSF52540">
    <property type="entry name" value="P-loop containing nucleoside triphosphate hydrolases"/>
    <property type="match status" value="1"/>
</dbReference>
<feature type="transmembrane region" description="Helical" evidence="8">
    <location>
        <begin position="85"/>
        <end position="103"/>
    </location>
</feature>
<dbReference type="PANTHER" id="PTHR24221">
    <property type="entry name" value="ATP-BINDING CASSETTE SUB-FAMILY B"/>
    <property type="match status" value="1"/>
</dbReference>
<evidence type="ECO:0000256" key="8">
    <source>
        <dbReference type="SAM" id="Phobius"/>
    </source>
</evidence>
<dbReference type="InterPro" id="IPR036640">
    <property type="entry name" value="ABC1_TM_sf"/>
</dbReference>
<proteinExistence type="predicted"/>
<dbReference type="Pfam" id="PF00005">
    <property type="entry name" value="ABC_tran"/>
    <property type="match status" value="1"/>
</dbReference>
<dbReference type="GO" id="GO:0005524">
    <property type="term" value="F:ATP binding"/>
    <property type="evidence" value="ECO:0007669"/>
    <property type="project" value="UniProtKB-KW"/>
</dbReference>
<dbReference type="Pfam" id="PF00664">
    <property type="entry name" value="ABC_membrane"/>
    <property type="match status" value="1"/>
</dbReference>
<keyword evidence="2" id="KW-0813">Transport</keyword>
<evidence type="ECO:0000256" key="3">
    <source>
        <dbReference type="ARBA" id="ARBA00022692"/>
    </source>
</evidence>
<protein>
    <submittedName>
        <fullName evidence="11">ABC transporter ATP-binding protein</fullName>
    </submittedName>
</protein>
<reference evidence="11 12" key="1">
    <citation type="submission" date="2018-08" db="EMBL/GenBank/DDBJ databases">
        <title>A genome reference for cultivated species of the human gut microbiota.</title>
        <authorList>
            <person name="Zou Y."/>
            <person name="Xue W."/>
            <person name="Luo G."/>
        </authorList>
    </citation>
    <scope>NUCLEOTIDE SEQUENCE [LARGE SCALE GENOMIC DNA]</scope>
    <source>
        <strain evidence="11 12">AF26-4BH</strain>
    </source>
</reference>
<dbReference type="PANTHER" id="PTHR24221:SF436">
    <property type="entry name" value="LMO0107 PROTEIN"/>
    <property type="match status" value="1"/>
</dbReference>
<feature type="domain" description="ABC transporter" evidence="9">
    <location>
        <begin position="156"/>
        <end position="390"/>
    </location>
</feature>
<dbReference type="GO" id="GO:0016887">
    <property type="term" value="F:ATP hydrolysis activity"/>
    <property type="evidence" value="ECO:0007669"/>
    <property type="project" value="InterPro"/>
</dbReference>
<evidence type="ECO:0000256" key="7">
    <source>
        <dbReference type="ARBA" id="ARBA00023136"/>
    </source>
</evidence>
<dbReference type="InterPro" id="IPR003439">
    <property type="entry name" value="ABC_transporter-like_ATP-bd"/>
</dbReference>
<dbReference type="InterPro" id="IPR011527">
    <property type="entry name" value="ABC1_TM_dom"/>
</dbReference>
<evidence type="ECO:0000256" key="2">
    <source>
        <dbReference type="ARBA" id="ARBA00022448"/>
    </source>
</evidence>
<dbReference type="FunFam" id="3.40.50.300:FF:000287">
    <property type="entry name" value="Multidrug ABC transporter ATP-binding protein"/>
    <property type="match status" value="1"/>
</dbReference>
<keyword evidence="3 8" id="KW-0812">Transmembrane</keyword>
<dbReference type="InterPro" id="IPR017871">
    <property type="entry name" value="ABC_transporter-like_CS"/>
</dbReference>
<evidence type="ECO:0000313" key="11">
    <source>
        <dbReference type="EMBL" id="RGE72009.1"/>
    </source>
</evidence>
<comment type="subcellular location">
    <subcellularLocation>
        <location evidence="1">Cell membrane</location>
        <topology evidence="1">Multi-pass membrane protein</topology>
    </subcellularLocation>
</comment>
<dbReference type="InterPro" id="IPR027417">
    <property type="entry name" value="P-loop_NTPase"/>
</dbReference>
<dbReference type="Proteomes" id="UP000261166">
    <property type="component" value="Unassembled WGS sequence"/>
</dbReference>
<dbReference type="PROSITE" id="PS50929">
    <property type="entry name" value="ABC_TM1F"/>
    <property type="match status" value="1"/>
</dbReference>
<dbReference type="Gene3D" id="3.40.50.300">
    <property type="entry name" value="P-loop containing nucleotide triphosphate hydrolases"/>
    <property type="match status" value="1"/>
</dbReference>
<evidence type="ECO:0000256" key="1">
    <source>
        <dbReference type="ARBA" id="ARBA00004651"/>
    </source>
</evidence>
<evidence type="ECO:0000256" key="5">
    <source>
        <dbReference type="ARBA" id="ARBA00022840"/>
    </source>
</evidence>
<keyword evidence="6 8" id="KW-1133">Transmembrane helix</keyword>
<evidence type="ECO:0000256" key="6">
    <source>
        <dbReference type="ARBA" id="ARBA00022989"/>
    </source>
</evidence>
<feature type="transmembrane region" description="Helical" evidence="8">
    <location>
        <begin position="58"/>
        <end position="79"/>
    </location>
</feature>
<dbReference type="CDD" id="cd03254">
    <property type="entry name" value="ABCC_Glucan_exporter_like"/>
    <property type="match status" value="1"/>
</dbReference>
<evidence type="ECO:0000259" key="9">
    <source>
        <dbReference type="PROSITE" id="PS50893"/>
    </source>
</evidence>
<dbReference type="OrthoDB" id="9762778at2"/>
<keyword evidence="7 8" id="KW-0472">Membrane</keyword>
<dbReference type="InterPro" id="IPR039421">
    <property type="entry name" value="Type_1_exporter"/>
</dbReference>